<dbReference type="InterPro" id="IPR051171">
    <property type="entry name" value="CaCA"/>
</dbReference>
<comment type="subcellular location">
    <subcellularLocation>
        <location evidence="1">Endomembrane system</location>
        <topology evidence="1">Multi-pass membrane protein</topology>
    </subcellularLocation>
</comment>
<evidence type="ECO:0000256" key="5">
    <source>
        <dbReference type="ARBA" id="ARBA00022737"/>
    </source>
</evidence>
<dbReference type="Pfam" id="PF01699">
    <property type="entry name" value="Na_Ca_ex"/>
    <property type="match status" value="1"/>
</dbReference>
<dbReference type="InterPro" id="IPR003644">
    <property type="entry name" value="Calx_beta"/>
</dbReference>
<keyword evidence="5" id="KW-0677">Repeat</keyword>
<keyword evidence="3 10" id="KW-0812">Transmembrane</keyword>
<evidence type="ECO:0000256" key="4">
    <source>
        <dbReference type="ARBA" id="ARBA00022729"/>
    </source>
</evidence>
<dbReference type="InterPro" id="IPR004837">
    <property type="entry name" value="NaCa_Exmemb"/>
</dbReference>
<sequence>MVKESDKKVDCVITRTGDCSRGCKVHVKTVDGTAKAKDDYTAVDMDVLFRWGETKKTVTIDIIEDTEYEETEDFQLHLSIPPASRGRVGLAQDGRGGVPGCDVASIVILDNNHPGVLGFSSSEIKVEESPEPKPVMVEVVRQRGTYGKVTCAYRTEDMTAVHDYDYKAISGVLEFDHGEAVKMLPPLTVYPKLEGRSEKTEQFRLIISDATGKATFDDSTDGTETMSICTITIQGDADTQGWLGGLADMQVLNTDQLALTKRSWMEQFEELKPDGESCMDKVVHFALFPWKLICACVPPPSFCGGWVCFVTALAVIGLLTALIGDLAEMLGCALLPMLPTKSAKAITAVTIVALGTSLPDTFASRASAVQDSTADASIGNVTGSNSVNVFLGLGLPWMVGAFYWKLKGVNLDDPTDPWVMTGTEVGWLDNPDMHIRERYPACFVVPAGSLGSCVMVFSVTAVSTVGILMVRRSRYGGELGGPDGVKWASAAAMVSLWLIYIVFSVFTAISEES</sequence>
<reference evidence="12" key="1">
    <citation type="submission" date="2023-10" db="EMBL/GenBank/DDBJ databases">
        <authorList>
            <person name="Chen Y."/>
            <person name="Shah S."/>
            <person name="Dougan E. K."/>
            <person name="Thang M."/>
            <person name="Chan C."/>
        </authorList>
    </citation>
    <scope>NUCLEOTIDE SEQUENCE [LARGE SCALE GENOMIC DNA]</scope>
</reference>
<evidence type="ECO:0000256" key="1">
    <source>
        <dbReference type="ARBA" id="ARBA00004127"/>
    </source>
</evidence>
<keyword evidence="4" id="KW-0732">Signal</keyword>
<gene>
    <name evidence="12" type="ORF">PCOR1329_LOCUS42323</name>
</gene>
<dbReference type="PANTHER" id="PTHR11878:SF65">
    <property type="entry name" value="NA_CA-EXCHANGE PROTEIN, ISOFORM G"/>
    <property type="match status" value="1"/>
</dbReference>
<keyword evidence="7 10" id="KW-1133">Transmembrane helix</keyword>
<proteinExistence type="predicted"/>
<protein>
    <recommendedName>
        <fullName evidence="11">Calx-beta domain-containing protein</fullName>
    </recommendedName>
</protein>
<dbReference type="InterPro" id="IPR044880">
    <property type="entry name" value="NCX_ion-bd_dom_sf"/>
</dbReference>
<dbReference type="Pfam" id="PF03160">
    <property type="entry name" value="Calx-beta"/>
    <property type="match status" value="1"/>
</dbReference>
<dbReference type="SMART" id="SM00237">
    <property type="entry name" value="Calx_beta"/>
    <property type="match status" value="2"/>
</dbReference>
<evidence type="ECO:0000256" key="2">
    <source>
        <dbReference type="ARBA" id="ARBA00022448"/>
    </source>
</evidence>
<evidence type="ECO:0000259" key="11">
    <source>
        <dbReference type="SMART" id="SM00237"/>
    </source>
</evidence>
<name>A0ABN9TWW3_9DINO</name>
<evidence type="ECO:0000256" key="10">
    <source>
        <dbReference type="SAM" id="Phobius"/>
    </source>
</evidence>
<feature type="domain" description="Calx-beta" evidence="11">
    <location>
        <begin position="104"/>
        <end position="208"/>
    </location>
</feature>
<dbReference type="EMBL" id="CAUYUJ010015083">
    <property type="protein sequence ID" value="CAK0849697.1"/>
    <property type="molecule type" value="Genomic_DNA"/>
</dbReference>
<feature type="domain" description="Calx-beta" evidence="11">
    <location>
        <begin position="1"/>
        <end position="79"/>
    </location>
</feature>
<dbReference type="InterPro" id="IPR038081">
    <property type="entry name" value="CalX-like_sf"/>
</dbReference>
<evidence type="ECO:0000256" key="8">
    <source>
        <dbReference type="ARBA" id="ARBA00023065"/>
    </source>
</evidence>
<evidence type="ECO:0000256" key="6">
    <source>
        <dbReference type="ARBA" id="ARBA00022837"/>
    </source>
</evidence>
<keyword evidence="6" id="KW-0106">Calcium</keyword>
<keyword evidence="2" id="KW-0813">Transport</keyword>
<evidence type="ECO:0000256" key="7">
    <source>
        <dbReference type="ARBA" id="ARBA00022989"/>
    </source>
</evidence>
<feature type="transmembrane region" description="Helical" evidence="10">
    <location>
        <begin position="443"/>
        <end position="470"/>
    </location>
</feature>
<dbReference type="Proteomes" id="UP001189429">
    <property type="component" value="Unassembled WGS sequence"/>
</dbReference>
<keyword evidence="9 10" id="KW-0472">Membrane</keyword>
<organism evidence="12 13">
    <name type="scientific">Prorocentrum cordatum</name>
    <dbReference type="NCBI Taxonomy" id="2364126"/>
    <lineage>
        <taxon>Eukaryota</taxon>
        <taxon>Sar</taxon>
        <taxon>Alveolata</taxon>
        <taxon>Dinophyceae</taxon>
        <taxon>Prorocentrales</taxon>
        <taxon>Prorocentraceae</taxon>
        <taxon>Prorocentrum</taxon>
    </lineage>
</organism>
<evidence type="ECO:0000313" key="13">
    <source>
        <dbReference type="Proteomes" id="UP001189429"/>
    </source>
</evidence>
<feature type="transmembrane region" description="Helical" evidence="10">
    <location>
        <begin position="490"/>
        <end position="509"/>
    </location>
</feature>
<dbReference type="Gene3D" id="2.60.40.2030">
    <property type="match status" value="2"/>
</dbReference>
<feature type="transmembrane region" description="Helical" evidence="10">
    <location>
        <begin position="304"/>
        <end position="327"/>
    </location>
</feature>
<dbReference type="PANTHER" id="PTHR11878">
    <property type="entry name" value="SODIUM/CALCIUM EXCHANGER"/>
    <property type="match status" value="1"/>
</dbReference>
<comment type="caution">
    <text evidence="12">The sequence shown here is derived from an EMBL/GenBank/DDBJ whole genome shotgun (WGS) entry which is preliminary data.</text>
</comment>
<evidence type="ECO:0000256" key="3">
    <source>
        <dbReference type="ARBA" id="ARBA00022692"/>
    </source>
</evidence>
<dbReference type="SUPFAM" id="SSF141072">
    <property type="entry name" value="CalX-like"/>
    <property type="match status" value="2"/>
</dbReference>
<evidence type="ECO:0000256" key="9">
    <source>
        <dbReference type="ARBA" id="ARBA00023136"/>
    </source>
</evidence>
<dbReference type="Gene3D" id="1.20.1420.30">
    <property type="entry name" value="NCX, central ion-binding region"/>
    <property type="match status" value="1"/>
</dbReference>
<accession>A0ABN9TWW3</accession>
<keyword evidence="13" id="KW-1185">Reference proteome</keyword>
<keyword evidence="8" id="KW-0406">Ion transport</keyword>
<evidence type="ECO:0000313" key="12">
    <source>
        <dbReference type="EMBL" id="CAK0849697.1"/>
    </source>
</evidence>